<reference evidence="1" key="1">
    <citation type="submission" date="2020-06" db="EMBL/GenBank/DDBJ databases">
        <authorList>
            <person name="Li T."/>
            <person name="Hu X."/>
            <person name="Zhang T."/>
            <person name="Song X."/>
            <person name="Zhang H."/>
            <person name="Dai N."/>
            <person name="Sheng W."/>
            <person name="Hou X."/>
            <person name="Wei L."/>
        </authorList>
    </citation>
    <scope>NUCLEOTIDE SEQUENCE</scope>
    <source>
        <strain evidence="1">3651</strain>
        <tissue evidence="1">Leaf</tissue>
    </source>
</reference>
<dbReference type="PANTHER" id="PTHR13318:SF223">
    <property type="entry name" value="RNI-LIKE SUPERFAMILY PROTEIN"/>
    <property type="match status" value="1"/>
</dbReference>
<comment type="caution">
    <text evidence="1">The sequence shown here is derived from an EMBL/GenBank/DDBJ whole genome shotgun (WGS) entry which is preliminary data.</text>
</comment>
<dbReference type="Gene3D" id="3.80.10.10">
    <property type="entry name" value="Ribonuclease Inhibitor"/>
    <property type="match status" value="1"/>
</dbReference>
<reference evidence="1" key="2">
    <citation type="journal article" date="2024" name="Plant">
        <title>Genomic evolution and insights into agronomic trait innovations of Sesamum species.</title>
        <authorList>
            <person name="Miao H."/>
            <person name="Wang L."/>
            <person name="Qu L."/>
            <person name="Liu H."/>
            <person name="Sun Y."/>
            <person name="Le M."/>
            <person name="Wang Q."/>
            <person name="Wei S."/>
            <person name="Zheng Y."/>
            <person name="Lin W."/>
            <person name="Duan Y."/>
            <person name="Cao H."/>
            <person name="Xiong S."/>
            <person name="Wang X."/>
            <person name="Wei L."/>
            <person name="Li C."/>
            <person name="Ma Q."/>
            <person name="Ju M."/>
            <person name="Zhao R."/>
            <person name="Li G."/>
            <person name="Mu C."/>
            <person name="Tian Q."/>
            <person name="Mei H."/>
            <person name="Zhang T."/>
            <person name="Gao T."/>
            <person name="Zhang H."/>
        </authorList>
    </citation>
    <scope>NUCLEOTIDE SEQUENCE</scope>
    <source>
        <strain evidence="1">3651</strain>
    </source>
</reference>
<evidence type="ECO:0000313" key="2">
    <source>
        <dbReference type="Proteomes" id="UP001293254"/>
    </source>
</evidence>
<dbReference type="AlphaFoldDB" id="A0AAE1XXP6"/>
<gene>
    <name evidence="1" type="ORF">Salat_2407900</name>
</gene>
<dbReference type="InterPro" id="IPR001611">
    <property type="entry name" value="Leu-rich_rpt"/>
</dbReference>
<protein>
    <submittedName>
        <fullName evidence="1">Uncharacterized protein</fullName>
    </submittedName>
</protein>
<keyword evidence="2" id="KW-1185">Reference proteome</keyword>
<dbReference type="GO" id="GO:0031146">
    <property type="term" value="P:SCF-dependent proteasomal ubiquitin-dependent protein catabolic process"/>
    <property type="evidence" value="ECO:0007669"/>
    <property type="project" value="TreeGrafter"/>
</dbReference>
<dbReference type="InterPro" id="IPR006553">
    <property type="entry name" value="Leu-rich_rpt_Cys-con_subtyp"/>
</dbReference>
<dbReference type="Pfam" id="PF13516">
    <property type="entry name" value="LRR_6"/>
    <property type="match status" value="1"/>
</dbReference>
<sequence>MGCLEELDLAECGPKVTDIGGEMAVAAIRTLKRLNLSWLFNVSDVTVVALAQNCRHLEDLDLTGCKSVTGAGVRALSSHDSLKELLLVQCGYGISGDDLEELVLGCTSLECIALDQRLRFGFLCQCKKTYRTRIVL</sequence>
<dbReference type="InterPro" id="IPR032675">
    <property type="entry name" value="LRR_dom_sf"/>
</dbReference>
<evidence type="ECO:0000313" key="1">
    <source>
        <dbReference type="EMBL" id="KAK4419950.1"/>
    </source>
</evidence>
<organism evidence="1 2">
    <name type="scientific">Sesamum alatum</name>
    <dbReference type="NCBI Taxonomy" id="300844"/>
    <lineage>
        <taxon>Eukaryota</taxon>
        <taxon>Viridiplantae</taxon>
        <taxon>Streptophyta</taxon>
        <taxon>Embryophyta</taxon>
        <taxon>Tracheophyta</taxon>
        <taxon>Spermatophyta</taxon>
        <taxon>Magnoliopsida</taxon>
        <taxon>eudicotyledons</taxon>
        <taxon>Gunneridae</taxon>
        <taxon>Pentapetalae</taxon>
        <taxon>asterids</taxon>
        <taxon>lamiids</taxon>
        <taxon>Lamiales</taxon>
        <taxon>Pedaliaceae</taxon>
        <taxon>Sesamum</taxon>
    </lineage>
</organism>
<dbReference type="SUPFAM" id="SSF52047">
    <property type="entry name" value="RNI-like"/>
    <property type="match status" value="1"/>
</dbReference>
<accession>A0AAE1XXP6</accession>
<dbReference type="EMBL" id="JACGWO010000009">
    <property type="protein sequence ID" value="KAK4419950.1"/>
    <property type="molecule type" value="Genomic_DNA"/>
</dbReference>
<dbReference type="PANTHER" id="PTHR13318">
    <property type="entry name" value="PARTNER OF PAIRED, ISOFORM B-RELATED"/>
    <property type="match status" value="1"/>
</dbReference>
<dbReference type="Proteomes" id="UP001293254">
    <property type="component" value="Unassembled WGS sequence"/>
</dbReference>
<dbReference type="GO" id="GO:0019005">
    <property type="term" value="C:SCF ubiquitin ligase complex"/>
    <property type="evidence" value="ECO:0007669"/>
    <property type="project" value="TreeGrafter"/>
</dbReference>
<dbReference type="SMART" id="SM00367">
    <property type="entry name" value="LRR_CC"/>
    <property type="match status" value="2"/>
</dbReference>
<name>A0AAE1XXP6_9LAMI</name>
<proteinExistence type="predicted"/>